<dbReference type="EMBL" id="MPRL01000074">
    <property type="protein sequence ID" value="OOZ38755.1"/>
    <property type="molecule type" value="Genomic_DNA"/>
</dbReference>
<dbReference type="RefSeq" id="WP_172840363.1">
    <property type="nucleotide sequence ID" value="NZ_MPRL01000074.1"/>
</dbReference>
<evidence type="ECO:0000313" key="3">
    <source>
        <dbReference type="Proteomes" id="UP000191110"/>
    </source>
</evidence>
<reference evidence="2 3" key="1">
    <citation type="submission" date="2016-11" db="EMBL/GenBank/DDBJ databases">
        <title>Mixed transmission modes and dynamic genome evolution in an obligate animal-bacterial symbiosis.</title>
        <authorList>
            <person name="Russell S.L."/>
            <person name="Corbett-Detig R.B."/>
            <person name="Cavanaugh C.M."/>
        </authorList>
    </citation>
    <scope>NUCLEOTIDE SEQUENCE [LARGE SCALE GENOMIC DNA]</scope>
    <source>
        <strain evidence="2">Sveles-Q1</strain>
    </source>
</reference>
<dbReference type="Gene3D" id="3.40.50.150">
    <property type="entry name" value="Vaccinia Virus protein VP39"/>
    <property type="match status" value="1"/>
</dbReference>
<organism evidence="2 3">
    <name type="scientific">Solemya pervernicosa gill symbiont</name>
    <dbReference type="NCBI Taxonomy" id="642797"/>
    <lineage>
        <taxon>Bacteria</taxon>
        <taxon>Pseudomonadati</taxon>
        <taxon>Pseudomonadota</taxon>
        <taxon>Gammaproteobacteria</taxon>
        <taxon>sulfur-oxidizing symbionts</taxon>
    </lineage>
</organism>
<protein>
    <recommendedName>
        <fullName evidence="1">Methyltransferase type 11 domain-containing protein</fullName>
    </recommendedName>
</protein>
<dbReference type="SUPFAM" id="SSF53335">
    <property type="entry name" value="S-adenosyl-L-methionine-dependent methyltransferases"/>
    <property type="match status" value="1"/>
</dbReference>
<dbReference type="InterPro" id="IPR013216">
    <property type="entry name" value="Methyltransf_11"/>
</dbReference>
<feature type="domain" description="Methyltransferase type 11" evidence="1">
    <location>
        <begin position="73"/>
        <end position="122"/>
    </location>
</feature>
<dbReference type="InterPro" id="IPR029063">
    <property type="entry name" value="SAM-dependent_MTases_sf"/>
</dbReference>
<sequence length="246" mass="28453">MSRTRLAEWFRGVPGRFVRAEERHHLDQLLPNLFGYHLALIGSVGDDDELLLTSRVAHHIVVDPLSDGDDRSAVHAAADALPFGEGSLDVVLLLHTLELEENPHEVLREVLRVLVPEGHVVITGFNPWSWWGVWRLLRRHRGEVPWSGRFISQTRIRDWLALVGFETVDTRCFFFRMPLGSERIMARTNFLERFGPRWWPIFCGVYVVVARKRVSTLTPIRPRWRSRRRMLGGVVEPTTRGVQRGK</sequence>
<dbReference type="Pfam" id="PF08241">
    <property type="entry name" value="Methyltransf_11"/>
    <property type="match status" value="1"/>
</dbReference>
<keyword evidence="3" id="KW-1185">Reference proteome</keyword>
<proteinExistence type="predicted"/>
<dbReference type="GO" id="GO:0008757">
    <property type="term" value="F:S-adenosylmethionine-dependent methyltransferase activity"/>
    <property type="evidence" value="ECO:0007669"/>
    <property type="project" value="InterPro"/>
</dbReference>
<comment type="caution">
    <text evidence="2">The sequence shown here is derived from an EMBL/GenBank/DDBJ whole genome shotgun (WGS) entry which is preliminary data.</text>
</comment>
<gene>
    <name evidence="2" type="ORF">BOW53_14255</name>
</gene>
<dbReference type="AlphaFoldDB" id="A0A1T2L0W9"/>
<evidence type="ECO:0000259" key="1">
    <source>
        <dbReference type="Pfam" id="PF08241"/>
    </source>
</evidence>
<dbReference type="Proteomes" id="UP000191110">
    <property type="component" value="Unassembled WGS sequence"/>
</dbReference>
<evidence type="ECO:0000313" key="2">
    <source>
        <dbReference type="EMBL" id="OOZ38755.1"/>
    </source>
</evidence>
<name>A0A1T2L0W9_9GAMM</name>
<accession>A0A1T2L0W9</accession>